<sequence>MLAHINARDAYIFERMQQRYIVRLFYERRTQRPGPRISSEIASTSITNSHLARPDAVPPSGGFSARCPPSCYFGSPESDFLHFDEFLRISMGYTFTMLSLVELDRCRACLRNKSCTHTHALFFFPRFCTTRVPEDGYTTRKHANERCDSPSPSNR</sequence>
<dbReference type="AlphaFoldDB" id="A0A195E8U8"/>
<proteinExistence type="predicted"/>
<organism evidence="1 2">
    <name type="scientific">Trachymyrmex cornetzi</name>
    <dbReference type="NCBI Taxonomy" id="471704"/>
    <lineage>
        <taxon>Eukaryota</taxon>
        <taxon>Metazoa</taxon>
        <taxon>Ecdysozoa</taxon>
        <taxon>Arthropoda</taxon>
        <taxon>Hexapoda</taxon>
        <taxon>Insecta</taxon>
        <taxon>Pterygota</taxon>
        <taxon>Neoptera</taxon>
        <taxon>Endopterygota</taxon>
        <taxon>Hymenoptera</taxon>
        <taxon>Apocrita</taxon>
        <taxon>Aculeata</taxon>
        <taxon>Formicoidea</taxon>
        <taxon>Formicidae</taxon>
        <taxon>Myrmicinae</taxon>
        <taxon>Trachymyrmex</taxon>
    </lineage>
</organism>
<dbReference type="EMBL" id="KQ979440">
    <property type="protein sequence ID" value="KYN21536.1"/>
    <property type="molecule type" value="Genomic_DNA"/>
</dbReference>
<keyword evidence="2" id="KW-1185">Reference proteome</keyword>
<reference evidence="1 2" key="1">
    <citation type="submission" date="2015-09" db="EMBL/GenBank/DDBJ databases">
        <title>Trachymyrmex cornetzi WGS genome.</title>
        <authorList>
            <person name="Nygaard S."/>
            <person name="Hu H."/>
            <person name="Boomsma J."/>
            <person name="Zhang G."/>
        </authorList>
    </citation>
    <scope>NUCLEOTIDE SEQUENCE [LARGE SCALE GENOMIC DNA]</scope>
    <source>
        <strain evidence="1">Tcor2-1</strain>
        <tissue evidence="1">Whole body</tissue>
    </source>
</reference>
<protein>
    <submittedName>
        <fullName evidence="1">Uncharacterized protein</fullName>
    </submittedName>
</protein>
<evidence type="ECO:0000313" key="1">
    <source>
        <dbReference type="EMBL" id="KYN21536.1"/>
    </source>
</evidence>
<dbReference type="Proteomes" id="UP000078492">
    <property type="component" value="Unassembled WGS sequence"/>
</dbReference>
<evidence type="ECO:0000313" key="2">
    <source>
        <dbReference type="Proteomes" id="UP000078492"/>
    </source>
</evidence>
<accession>A0A195E8U8</accession>
<gene>
    <name evidence="1" type="ORF">ALC57_06150</name>
</gene>
<name>A0A195E8U8_9HYME</name>